<gene>
    <name evidence="1" type="ORF">OQI_26530</name>
</gene>
<comment type="caution">
    <text evidence="1">The sequence shown here is derived from an EMBL/GenBank/DDBJ whole genome shotgun (WGS) entry which is preliminary data.</text>
</comment>
<organism evidence="1 2">
    <name type="scientific">Streptomyces pharetrae CZA14</name>
    <dbReference type="NCBI Taxonomy" id="1144883"/>
    <lineage>
        <taxon>Bacteria</taxon>
        <taxon>Bacillati</taxon>
        <taxon>Actinomycetota</taxon>
        <taxon>Actinomycetes</taxon>
        <taxon>Kitasatosporales</taxon>
        <taxon>Streptomycetaceae</taxon>
        <taxon>Streptomyces</taxon>
    </lineage>
</organism>
<accession>A0ABX3YF85</accession>
<dbReference type="EMBL" id="MRYD01000181">
    <property type="protein sequence ID" value="OSZ57559.1"/>
    <property type="molecule type" value="Genomic_DNA"/>
</dbReference>
<name>A0ABX3YF85_9ACTN</name>
<evidence type="ECO:0000313" key="2">
    <source>
        <dbReference type="Proteomes" id="UP000194266"/>
    </source>
</evidence>
<sequence>MHSALAEAQRADELAQDAQVLAQEDVEGYVLDEPAVYGVAGPGMGLAGAMLGGIVLGGFGGPVTFGGGATRGRMGAGFF</sequence>
<dbReference type="Proteomes" id="UP000194266">
    <property type="component" value="Unassembled WGS sequence"/>
</dbReference>
<reference evidence="1 2" key="1">
    <citation type="submission" date="2016-12" db="EMBL/GenBank/DDBJ databases">
        <title>Genome Mining:The Detection of Biosynthetic Gene Clusters to Aid in the Expression of Curamycin A produced by Streptomyces sp. strain CZA14.</title>
        <authorList>
            <person name="Durrell K.A."/>
            <person name="Kirby B.M."/>
            <person name="Khan W."/>
            <person name="Mthethwa T."/>
            <person name="Le Roes-Hill M."/>
        </authorList>
    </citation>
    <scope>NUCLEOTIDE SEQUENCE [LARGE SCALE GENOMIC DNA]</scope>
    <source>
        <strain evidence="1 2">CZA14</strain>
    </source>
</reference>
<keyword evidence="2" id="KW-1185">Reference proteome</keyword>
<protein>
    <recommendedName>
        <fullName evidence="3">Bacteriocin</fullName>
    </recommendedName>
</protein>
<proteinExistence type="predicted"/>
<evidence type="ECO:0008006" key="3">
    <source>
        <dbReference type="Google" id="ProtNLM"/>
    </source>
</evidence>
<evidence type="ECO:0000313" key="1">
    <source>
        <dbReference type="EMBL" id="OSZ57559.1"/>
    </source>
</evidence>